<keyword evidence="2" id="KW-0472">Membrane</keyword>
<evidence type="ECO:0000313" key="3">
    <source>
        <dbReference type="EMBL" id="KAF2748753.1"/>
    </source>
</evidence>
<evidence type="ECO:0000256" key="2">
    <source>
        <dbReference type="SAM" id="Phobius"/>
    </source>
</evidence>
<dbReference type="Proteomes" id="UP000799440">
    <property type="component" value="Unassembled WGS sequence"/>
</dbReference>
<dbReference type="AlphaFoldDB" id="A0A6A6VEU9"/>
<keyword evidence="2" id="KW-1133">Transmembrane helix</keyword>
<name>A0A6A6VEU9_9PLEO</name>
<organism evidence="3 4">
    <name type="scientific">Sporormia fimetaria CBS 119925</name>
    <dbReference type="NCBI Taxonomy" id="1340428"/>
    <lineage>
        <taxon>Eukaryota</taxon>
        <taxon>Fungi</taxon>
        <taxon>Dikarya</taxon>
        <taxon>Ascomycota</taxon>
        <taxon>Pezizomycotina</taxon>
        <taxon>Dothideomycetes</taxon>
        <taxon>Pleosporomycetidae</taxon>
        <taxon>Pleosporales</taxon>
        <taxon>Sporormiaceae</taxon>
        <taxon>Sporormia</taxon>
    </lineage>
</organism>
<evidence type="ECO:0000313" key="4">
    <source>
        <dbReference type="Proteomes" id="UP000799440"/>
    </source>
</evidence>
<feature type="compositionally biased region" description="Low complexity" evidence="1">
    <location>
        <begin position="25"/>
        <end position="40"/>
    </location>
</feature>
<accession>A0A6A6VEU9</accession>
<feature type="compositionally biased region" description="Low complexity" evidence="1">
    <location>
        <begin position="57"/>
        <end position="69"/>
    </location>
</feature>
<reference evidence="3" key="1">
    <citation type="journal article" date="2020" name="Stud. Mycol.">
        <title>101 Dothideomycetes genomes: a test case for predicting lifestyles and emergence of pathogens.</title>
        <authorList>
            <person name="Haridas S."/>
            <person name="Albert R."/>
            <person name="Binder M."/>
            <person name="Bloem J."/>
            <person name="Labutti K."/>
            <person name="Salamov A."/>
            <person name="Andreopoulos B."/>
            <person name="Baker S."/>
            <person name="Barry K."/>
            <person name="Bills G."/>
            <person name="Bluhm B."/>
            <person name="Cannon C."/>
            <person name="Castanera R."/>
            <person name="Culley D."/>
            <person name="Daum C."/>
            <person name="Ezra D."/>
            <person name="Gonzalez J."/>
            <person name="Henrissat B."/>
            <person name="Kuo A."/>
            <person name="Liang C."/>
            <person name="Lipzen A."/>
            <person name="Lutzoni F."/>
            <person name="Magnuson J."/>
            <person name="Mondo S."/>
            <person name="Nolan M."/>
            <person name="Ohm R."/>
            <person name="Pangilinan J."/>
            <person name="Park H.-J."/>
            <person name="Ramirez L."/>
            <person name="Alfaro M."/>
            <person name="Sun H."/>
            <person name="Tritt A."/>
            <person name="Yoshinaga Y."/>
            <person name="Zwiers L.-H."/>
            <person name="Turgeon B."/>
            <person name="Goodwin S."/>
            <person name="Spatafora J."/>
            <person name="Crous P."/>
            <person name="Grigoriev I."/>
        </authorList>
    </citation>
    <scope>NUCLEOTIDE SEQUENCE</scope>
    <source>
        <strain evidence="3">CBS 119925</strain>
    </source>
</reference>
<evidence type="ECO:0000256" key="1">
    <source>
        <dbReference type="SAM" id="MobiDB-lite"/>
    </source>
</evidence>
<keyword evidence="4" id="KW-1185">Reference proteome</keyword>
<keyword evidence="2" id="KW-0812">Transmembrane</keyword>
<feature type="transmembrane region" description="Helical" evidence="2">
    <location>
        <begin position="90"/>
        <end position="111"/>
    </location>
</feature>
<gene>
    <name evidence="3" type="ORF">M011DRAFT_466529</name>
</gene>
<protein>
    <submittedName>
        <fullName evidence="3">Uncharacterized protein</fullName>
    </submittedName>
</protein>
<feature type="compositionally biased region" description="Polar residues" evidence="1">
    <location>
        <begin position="8"/>
        <end position="20"/>
    </location>
</feature>
<feature type="region of interest" description="Disordered" evidence="1">
    <location>
        <begin position="1"/>
        <end position="73"/>
    </location>
</feature>
<dbReference type="EMBL" id="MU006568">
    <property type="protein sequence ID" value="KAF2748753.1"/>
    <property type="molecule type" value="Genomic_DNA"/>
</dbReference>
<sequence length="250" mass="26744">MVGAINPVSPSHSSLPQTPHTNHKTQTSSSQLQRQQTLALDSSYQLNPGDPFPAESTPTDTPGPGFTGPSLPLISSPADVTRVKITPATIGGITVAVVGVLILVGIMVFYLGRIKMLKEEVARKNSTLLRGDLSTDPERGGDNMTQTTVSPHMASVTPIAGAVTPHNTTQESKTDNFFQPPGHLRFASPGPPPPTYDAHYYSNEIAATPYGAKERALHPVYRTEPSVAQLYAQAQMPRRNKSLRDLGGDV</sequence>
<proteinExistence type="predicted"/>